<dbReference type="InterPro" id="IPR000847">
    <property type="entry name" value="LysR_HTH_N"/>
</dbReference>
<dbReference type="Proteomes" id="UP001230156">
    <property type="component" value="Unassembled WGS sequence"/>
</dbReference>
<dbReference type="Pfam" id="PF03466">
    <property type="entry name" value="LysR_substrate"/>
    <property type="match status" value="1"/>
</dbReference>
<dbReference type="SUPFAM" id="SSF46785">
    <property type="entry name" value="Winged helix' DNA-binding domain"/>
    <property type="match status" value="1"/>
</dbReference>
<dbReference type="PANTHER" id="PTHR30537">
    <property type="entry name" value="HTH-TYPE TRANSCRIPTIONAL REGULATOR"/>
    <property type="match status" value="1"/>
</dbReference>
<evidence type="ECO:0000313" key="6">
    <source>
        <dbReference type="EMBL" id="MDQ7246315.1"/>
    </source>
</evidence>
<accession>A0ABU0YGJ4</accession>
<protein>
    <submittedName>
        <fullName evidence="6">LysR family transcriptional regulator</fullName>
    </submittedName>
</protein>
<evidence type="ECO:0000256" key="4">
    <source>
        <dbReference type="ARBA" id="ARBA00023163"/>
    </source>
</evidence>
<dbReference type="InterPro" id="IPR005119">
    <property type="entry name" value="LysR_subst-bd"/>
</dbReference>
<evidence type="ECO:0000256" key="2">
    <source>
        <dbReference type="ARBA" id="ARBA00023015"/>
    </source>
</evidence>
<dbReference type="PRINTS" id="PR00039">
    <property type="entry name" value="HTHLYSR"/>
</dbReference>
<evidence type="ECO:0000259" key="5">
    <source>
        <dbReference type="PROSITE" id="PS50931"/>
    </source>
</evidence>
<feature type="domain" description="HTH lysR-type" evidence="5">
    <location>
        <begin position="1"/>
        <end position="58"/>
    </location>
</feature>
<evidence type="ECO:0000256" key="1">
    <source>
        <dbReference type="ARBA" id="ARBA00009437"/>
    </source>
</evidence>
<dbReference type="Gene3D" id="1.10.10.10">
    <property type="entry name" value="Winged helix-like DNA-binding domain superfamily/Winged helix DNA-binding domain"/>
    <property type="match status" value="1"/>
</dbReference>
<dbReference type="PANTHER" id="PTHR30537:SF3">
    <property type="entry name" value="TRANSCRIPTIONAL REGULATORY PROTEIN"/>
    <property type="match status" value="1"/>
</dbReference>
<dbReference type="RefSeq" id="WP_379953694.1">
    <property type="nucleotide sequence ID" value="NZ_JAUYVI010000001.1"/>
</dbReference>
<dbReference type="SUPFAM" id="SSF53850">
    <property type="entry name" value="Periplasmic binding protein-like II"/>
    <property type="match status" value="1"/>
</dbReference>
<reference evidence="7" key="1">
    <citation type="submission" date="2023-08" db="EMBL/GenBank/DDBJ databases">
        <title>Rhodospirillaceae gen. nov., a novel taxon isolated from the Yangtze River Yuezi River estuary sludge.</title>
        <authorList>
            <person name="Ruan L."/>
        </authorList>
    </citation>
    <scope>NUCLEOTIDE SEQUENCE [LARGE SCALE GENOMIC DNA]</scope>
    <source>
        <strain evidence="7">R-7</strain>
    </source>
</reference>
<gene>
    <name evidence="6" type="ORF">Q8A70_01495</name>
</gene>
<organism evidence="6 7">
    <name type="scientific">Dongia sedimenti</name>
    <dbReference type="NCBI Taxonomy" id="3064282"/>
    <lineage>
        <taxon>Bacteria</taxon>
        <taxon>Pseudomonadati</taxon>
        <taxon>Pseudomonadota</taxon>
        <taxon>Alphaproteobacteria</taxon>
        <taxon>Rhodospirillales</taxon>
        <taxon>Dongiaceae</taxon>
        <taxon>Dongia</taxon>
    </lineage>
</organism>
<sequence length="294" mass="32536">MEWNDVEIFLAIARHGTLGAAARSLGVTQPTMGRRLKVLEQALGQALFQRTADGFVLTDEGNAALAHAERMEEEALSLQRALSGQESRISGTLRLSSSDWFGTHMLTPIIAAFTQEHPLVTIELITDSRLLNLSRREADLAFRITPFKEPDVISRKLLHIDYGAYIAKGAKRPTVGDGAGFRLVTMDEAFGSLPDVAWLRRTFPKAEVAARSNNRDAQARLCAQGAGIAVLPKPLAKAYPDLQELRLPEPPPGRDTHVGYHRDLKRLTRLRKLLDLVIERLGKVEPHIASSSRR</sequence>
<dbReference type="EMBL" id="JAUYVI010000001">
    <property type="protein sequence ID" value="MDQ7246315.1"/>
    <property type="molecule type" value="Genomic_DNA"/>
</dbReference>
<comment type="similarity">
    <text evidence="1">Belongs to the LysR transcriptional regulatory family.</text>
</comment>
<keyword evidence="7" id="KW-1185">Reference proteome</keyword>
<evidence type="ECO:0000256" key="3">
    <source>
        <dbReference type="ARBA" id="ARBA00023125"/>
    </source>
</evidence>
<dbReference type="CDD" id="cd05466">
    <property type="entry name" value="PBP2_LTTR_substrate"/>
    <property type="match status" value="1"/>
</dbReference>
<name>A0ABU0YGJ4_9PROT</name>
<dbReference type="InterPro" id="IPR036388">
    <property type="entry name" value="WH-like_DNA-bd_sf"/>
</dbReference>
<dbReference type="PROSITE" id="PS50931">
    <property type="entry name" value="HTH_LYSR"/>
    <property type="match status" value="1"/>
</dbReference>
<keyword evidence="2" id="KW-0805">Transcription regulation</keyword>
<dbReference type="InterPro" id="IPR036390">
    <property type="entry name" value="WH_DNA-bd_sf"/>
</dbReference>
<keyword evidence="4" id="KW-0804">Transcription</keyword>
<evidence type="ECO:0000313" key="7">
    <source>
        <dbReference type="Proteomes" id="UP001230156"/>
    </source>
</evidence>
<dbReference type="InterPro" id="IPR058163">
    <property type="entry name" value="LysR-type_TF_proteobact-type"/>
</dbReference>
<keyword evidence="3" id="KW-0238">DNA-binding</keyword>
<comment type="caution">
    <text evidence="6">The sequence shown here is derived from an EMBL/GenBank/DDBJ whole genome shotgun (WGS) entry which is preliminary data.</text>
</comment>
<proteinExistence type="inferred from homology"/>
<dbReference type="Pfam" id="PF00126">
    <property type="entry name" value="HTH_1"/>
    <property type="match status" value="1"/>
</dbReference>
<dbReference type="Gene3D" id="3.40.190.290">
    <property type="match status" value="1"/>
</dbReference>